<accession>A0A542CT10</accession>
<dbReference type="PANTHER" id="PTHR33744">
    <property type="entry name" value="CARBOHYDRATE DIACID REGULATOR"/>
    <property type="match status" value="1"/>
</dbReference>
<dbReference type="InterPro" id="IPR041522">
    <property type="entry name" value="CdaR_GGDEF"/>
</dbReference>
<feature type="compositionally biased region" description="Acidic residues" evidence="2">
    <location>
        <begin position="271"/>
        <end position="282"/>
    </location>
</feature>
<dbReference type="InterPro" id="IPR025736">
    <property type="entry name" value="PucR_C-HTH_dom"/>
</dbReference>
<name>A0A542CT10_AMYCI</name>
<evidence type="ECO:0000259" key="3">
    <source>
        <dbReference type="Pfam" id="PF13556"/>
    </source>
</evidence>
<evidence type="ECO:0000259" key="4">
    <source>
        <dbReference type="Pfam" id="PF17853"/>
    </source>
</evidence>
<evidence type="ECO:0000313" key="6">
    <source>
        <dbReference type="Proteomes" id="UP000320876"/>
    </source>
</evidence>
<dbReference type="PANTHER" id="PTHR33744:SF1">
    <property type="entry name" value="DNA-BINDING TRANSCRIPTIONAL ACTIVATOR ADER"/>
    <property type="match status" value="1"/>
</dbReference>
<reference evidence="5 6" key="1">
    <citation type="submission" date="2019-06" db="EMBL/GenBank/DDBJ databases">
        <title>Sequencing the genomes of 1000 actinobacteria strains.</title>
        <authorList>
            <person name="Klenk H.-P."/>
        </authorList>
    </citation>
    <scope>NUCLEOTIDE SEQUENCE [LARGE SCALE GENOMIC DNA]</scope>
    <source>
        <strain evidence="5 6">DSM 45679</strain>
    </source>
</reference>
<dbReference type="InterPro" id="IPR051448">
    <property type="entry name" value="CdaR-like_regulators"/>
</dbReference>
<comment type="similarity">
    <text evidence="1">Belongs to the CdaR family.</text>
</comment>
<evidence type="ECO:0000313" key="5">
    <source>
        <dbReference type="EMBL" id="TQI93920.1"/>
    </source>
</evidence>
<sequence>MSTSRIRVPEVLTVAELVRYGPLGKARALVNGNIDQQVSAVTLVSELDQVRQCQPNSAVVVHHAAAHGIWAVESALRLAWERTASCVVAPAGVAETRSTVLLAERLRLPLFVVDQDPAGYALELAAAIASPEAARAQLTSRCAVLFGERSTPRGIVGVINAEVPGVSVALRTEDGHPLVGQATATRSGSRQVRVAVPGPDGRPWAVLVAKLAVWSPSWAEVVQTILRLARAPLAASVARSRLLLAQQAARERLLLERLLGRGAGKAADAGNGEDDQATEDAEQAAAELGWRLDGGQVAVFLRPATDDADVEAATPGVLATWREAFPEQPLVPLGRGWVSWWTGEQADCPAVAATLRRHLDRPTGPVPLAAGVGARGEALGGLRRSLGEAELAAAMAIRGGAGAVELFEELGPRVVLACLPTAEVAAVAEVALAGLIGGADGPALVATLGALLDCGGSTGQAAERLGLHRNTVRARLERIRAAGIDLDAPEQRLAVHLASYAWLSAPTRHGAN</sequence>
<feature type="domain" description="PucR C-terminal helix-turn-helix" evidence="3">
    <location>
        <begin position="444"/>
        <end position="498"/>
    </location>
</feature>
<keyword evidence="6" id="KW-1185">Reference proteome</keyword>
<dbReference type="RefSeq" id="WP_246076793.1">
    <property type="nucleotide sequence ID" value="NZ_VFML01000002.1"/>
</dbReference>
<organism evidence="5 6">
    <name type="scientific">Amycolatopsis cihanbeyliensis</name>
    <dbReference type="NCBI Taxonomy" id="1128664"/>
    <lineage>
        <taxon>Bacteria</taxon>
        <taxon>Bacillati</taxon>
        <taxon>Actinomycetota</taxon>
        <taxon>Actinomycetes</taxon>
        <taxon>Pseudonocardiales</taxon>
        <taxon>Pseudonocardiaceae</taxon>
        <taxon>Amycolatopsis</taxon>
    </lineage>
</organism>
<evidence type="ECO:0000256" key="1">
    <source>
        <dbReference type="ARBA" id="ARBA00006754"/>
    </source>
</evidence>
<proteinExistence type="inferred from homology"/>
<evidence type="ECO:0000256" key="2">
    <source>
        <dbReference type="SAM" id="MobiDB-lite"/>
    </source>
</evidence>
<comment type="caution">
    <text evidence="5">The sequence shown here is derived from an EMBL/GenBank/DDBJ whole genome shotgun (WGS) entry which is preliminary data.</text>
</comment>
<dbReference type="Proteomes" id="UP000320876">
    <property type="component" value="Unassembled WGS sequence"/>
</dbReference>
<dbReference type="InterPro" id="IPR042070">
    <property type="entry name" value="PucR_C-HTH_sf"/>
</dbReference>
<feature type="region of interest" description="Disordered" evidence="2">
    <location>
        <begin position="264"/>
        <end position="283"/>
    </location>
</feature>
<protein>
    <submittedName>
        <fullName evidence="5">PucR-like helix-turn-helix protein</fullName>
    </submittedName>
</protein>
<dbReference type="AlphaFoldDB" id="A0A542CT10"/>
<dbReference type="Gene3D" id="1.10.10.2840">
    <property type="entry name" value="PucR C-terminal helix-turn-helix domain"/>
    <property type="match status" value="1"/>
</dbReference>
<dbReference type="Pfam" id="PF17853">
    <property type="entry name" value="GGDEF_2"/>
    <property type="match status" value="1"/>
</dbReference>
<dbReference type="Pfam" id="PF13556">
    <property type="entry name" value="HTH_30"/>
    <property type="match status" value="1"/>
</dbReference>
<gene>
    <name evidence="5" type="ORF">FB471_6066</name>
</gene>
<dbReference type="EMBL" id="VFML01000002">
    <property type="protein sequence ID" value="TQI93920.1"/>
    <property type="molecule type" value="Genomic_DNA"/>
</dbReference>
<feature type="domain" description="CdaR GGDEF-like" evidence="4">
    <location>
        <begin position="276"/>
        <end position="394"/>
    </location>
</feature>